<feature type="region of interest" description="Disordered" evidence="1">
    <location>
        <begin position="90"/>
        <end position="143"/>
    </location>
</feature>
<sequence length="255" mass="27341">MAHYNLYDSLSLDPSADSTQLVADIDAKLAQLSPENTAARDELTTAREIFSVGHRRTKYDKELANPTGPEVDIARIRDIAALPAASATDSSSLAAKHATPSPEATGTYTPAPGYTAAHTRQPQQGWPAHTASQQAASNNTGFSSSKKQFTVDFSNMAFPVTPARQRCQSIMWCVIWGILLLMWLIAGIRGLSLANTAGDTTAMSLLFDSSNLEARTADFAASIIKTLIATPLLLVLGEFIWSIRKTMGLKAANDA</sequence>
<feature type="transmembrane region" description="Helical" evidence="2">
    <location>
        <begin position="219"/>
        <end position="241"/>
    </location>
</feature>
<keyword evidence="2" id="KW-0812">Transmembrane</keyword>
<gene>
    <name evidence="3" type="ORF">L8V22_05335</name>
</gene>
<keyword evidence="2" id="KW-1133">Transmembrane helix</keyword>
<name>A0A9X3RL29_9CORY</name>
<accession>A0A9X3RL29</accession>
<feature type="compositionally biased region" description="Polar residues" evidence="1">
    <location>
        <begin position="118"/>
        <end position="143"/>
    </location>
</feature>
<keyword evidence="2" id="KW-0472">Membrane</keyword>
<comment type="caution">
    <text evidence="3">The sequence shown here is derived from an EMBL/GenBank/DDBJ whole genome shotgun (WGS) entry which is preliminary data.</text>
</comment>
<proteinExistence type="predicted"/>
<evidence type="ECO:0000313" key="3">
    <source>
        <dbReference type="EMBL" id="MCZ9295985.1"/>
    </source>
</evidence>
<evidence type="ECO:0000313" key="4">
    <source>
        <dbReference type="Proteomes" id="UP001146439"/>
    </source>
</evidence>
<protein>
    <submittedName>
        <fullName evidence="3">Uncharacterized protein</fullName>
    </submittedName>
</protein>
<dbReference type="EMBL" id="JAKMUZ010000008">
    <property type="protein sequence ID" value="MCZ9295985.1"/>
    <property type="molecule type" value="Genomic_DNA"/>
</dbReference>
<reference evidence="3" key="1">
    <citation type="submission" date="2022-02" db="EMBL/GenBank/DDBJ databases">
        <title>Corynebacterium sp. from urogenital microbiome.</title>
        <authorList>
            <person name="Cappelli E.A."/>
            <person name="Ribeiro T.G."/>
            <person name="Peixe L."/>
        </authorList>
    </citation>
    <scope>NUCLEOTIDE SEQUENCE</scope>
    <source>
        <strain evidence="3">C21Ua_68</strain>
    </source>
</reference>
<evidence type="ECO:0000256" key="1">
    <source>
        <dbReference type="SAM" id="MobiDB-lite"/>
    </source>
</evidence>
<dbReference type="RefSeq" id="WP_238801356.1">
    <property type="nucleotide sequence ID" value="NZ_JAKMUZ010000008.1"/>
</dbReference>
<dbReference type="AlphaFoldDB" id="A0A9X3RL29"/>
<feature type="transmembrane region" description="Helical" evidence="2">
    <location>
        <begin position="170"/>
        <end position="188"/>
    </location>
</feature>
<organism evidence="3 4">
    <name type="scientific">Corynebacterium yonathiae</name>
    <dbReference type="NCBI Taxonomy" id="2913504"/>
    <lineage>
        <taxon>Bacteria</taxon>
        <taxon>Bacillati</taxon>
        <taxon>Actinomycetota</taxon>
        <taxon>Actinomycetes</taxon>
        <taxon>Mycobacteriales</taxon>
        <taxon>Corynebacteriaceae</taxon>
        <taxon>Corynebacterium</taxon>
    </lineage>
</organism>
<evidence type="ECO:0000256" key="2">
    <source>
        <dbReference type="SAM" id="Phobius"/>
    </source>
</evidence>
<dbReference type="Proteomes" id="UP001146439">
    <property type="component" value="Unassembled WGS sequence"/>
</dbReference>